<evidence type="ECO:0000313" key="2">
    <source>
        <dbReference type="Proteomes" id="UP000299102"/>
    </source>
</evidence>
<keyword evidence="2" id="KW-1185">Reference proteome</keyword>
<reference evidence="1 2" key="1">
    <citation type="journal article" date="2019" name="Commun. Biol.">
        <title>The bagworm genome reveals a unique fibroin gene that provides high tensile strength.</title>
        <authorList>
            <person name="Kono N."/>
            <person name="Nakamura H."/>
            <person name="Ohtoshi R."/>
            <person name="Tomita M."/>
            <person name="Numata K."/>
            <person name="Arakawa K."/>
        </authorList>
    </citation>
    <scope>NUCLEOTIDE SEQUENCE [LARGE SCALE GENOMIC DNA]</scope>
</reference>
<dbReference type="OrthoDB" id="6598476at2759"/>
<organism evidence="1 2">
    <name type="scientific">Eumeta variegata</name>
    <name type="common">Bagworm moth</name>
    <name type="synonym">Eumeta japonica</name>
    <dbReference type="NCBI Taxonomy" id="151549"/>
    <lineage>
        <taxon>Eukaryota</taxon>
        <taxon>Metazoa</taxon>
        <taxon>Ecdysozoa</taxon>
        <taxon>Arthropoda</taxon>
        <taxon>Hexapoda</taxon>
        <taxon>Insecta</taxon>
        <taxon>Pterygota</taxon>
        <taxon>Neoptera</taxon>
        <taxon>Endopterygota</taxon>
        <taxon>Lepidoptera</taxon>
        <taxon>Glossata</taxon>
        <taxon>Ditrysia</taxon>
        <taxon>Tineoidea</taxon>
        <taxon>Psychidae</taxon>
        <taxon>Oiketicinae</taxon>
        <taxon>Eumeta</taxon>
    </lineage>
</organism>
<comment type="caution">
    <text evidence="1">The sequence shown here is derived from an EMBL/GenBank/DDBJ whole genome shotgun (WGS) entry which is preliminary data.</text>
</comment>
<accession>A0A4C1Z1V2</accession>
<proteinExistence type="predicted"/>
<sequence length="85" mass="9974">MYGPTTVWLTAKKRQYQQAIEDPLDKSSDHEDIEQNIQEDLTIPEPRLHLKNITEEVLEKSLPSSLKRKIDDISEWLIIIDCNKK</sequence>
<gene>
    <name evidence="1" type="ORF">EVAR_25089_1</name>
</gene>
<dbReference type="AlphaFoldDB" id="A0A4C1Z1V2"/>
<evidence type="ECO:0000313" key="1">
    <source>
        <dbReference type="EMBL" id="GBP81163.1"/>
    </source>
</evidence>
<dbReference type="EMBL" id="BGZK01001498">
    <property type="protein sequence ID" value="GBP81163.1"/>
    <property type="molecule type" value="Genomic_DNA"/>
</dbReference>
<dbReference type="Proteomes" id="UP000299102">
    <property type="component" value="Unassembled WGS sequence"/>
</dbReference>
<protein>
    <submittedName>
        <fullName evidence="1">Uncharacterized protein</fullName>
    </submittedName>
</protein>
<name>A0A4C1Z1V2_EUMVA</name>